<accession>A0A1D1UTK2</accession>
<organism evidence="1 2">
    <name type="scientific">Ramazzottius varieornatus</name>
    <name type="common">Water bear</name>
    <name type="synonym">Tardigrade</name>
    <dbReference type="NCBI Taxonomy" id="947166"/>
    <lineage>
        <taxon>Eukaryota</taxon>
        <taxon>Metazoa</taxon>
        <taxon>Ecdysozoa</taxon>
        <taxon>Tardigrada</taxon>
        <taxon>Eutardigrada</taxon>
        <taxon>Parachela</taxon>
        <taxon>Hypsibioidea</taxon>
        <taxon>Ramazzottiidae</taxon>
        <taxon>Ramazzottius</taxon>
    </lineage>
</organism>
<sequence>MEPQVNNTVDQWTNVVLLVATFYETIHYLPAYRMIIDEANRVPGTNVHFDMAPVANANMTSCPESNANIVNLFSQYYYTENLGQNITISMSPCKPPVARDLSFPVHFTP</sequence>
<comment type="caution">
    <text evidence="1">The sequence shown here is derived from an EMBL/GenBank/DDBJ whole genome shotgun (WGS) entry which is preliminary data.</text>
</comment>
<gene>
    <name evidence="1" type="primary">RvY_02219-1</name>
    <name evidence="1" type="synonym">RvY_02219.1</name>
    <name evidence="1" type="ORF">RvY_02219</name>
</gene>
<evidence type="ECO:0000313" key="1">
    <source>
        <dbReference type="EMBL" id="GAU89703.1"/>
    </source>
</evidence>
<evidence type="ECO:0000313" key="2">
    <source>
        <dbReference type="Proteomes" id="UP000186922"/>
    </source>
</evidence>
<dbReference type="AlphaFoldDB" id="A0A1D1UTK2"/>
<reference evidence="1 2" key="1">
    <citation type="journal article" date="2016" name="Nat. Commun.">
        <title>Extremotolerant tardigrade genome and improved radiotolerance of human cultured cells by tardigrade-unique protein.</title>
        <authorList>
            <person name="Hashimoto T."/>
            <person name="Horikawa D.D."/>
            <person name="Saito Y."/>
            <person name="Kuwahara H."/>
            <person name="Kozuka-Hata H."/>
            <person name="Shin-I T."/>
            <person name="Minakuchi Y."/>
            <person name="Ohishi K."/>
            <person name="Motoyama A."/>
            <person name="Aizu T."/>
            <person name="Enomoto A."/>
            <person name="Kondo K."/>
            <person name="Tanaka S."/>
            <person name="Hara Y."/>
            <person name="Koshikawa S."/>
            <person name="Sagara H."/>
            <person name="Miura T."/>
            <person name="Yokobori S."/>
            <person name="Miyagawa K."/>
            <person name="Suzuki Y."/>
            <person name="Kubo T."/>
            <person name="Oyama M."/>
            <person name="Kohara Y."/>
            <person name="Fujiyama A."/>
            <person name="Arakawa K."/>
            <person name="Katayama T."/>
            <person name="Toyoda A."/>
            <person name="Kunieda T."/>
        </authorList>
    </citation>
    <scope>NUCLEOTIDE SEQUENCE [LARGE SCALE GENOMIC DNA]</scope>
    <source>
        <strain evidence="1 2">YOKOZUNA-1</strain>
    </source>
</reference>
<dbReference type="Proteomes" id="UP000186922">
    <property type="component" value="Unassembled WGS sequence"/>
</dbReference>
<protein>
    <submittedName>
        <fullName evidence="1">Uncharacterized protein</fullName>
    </submittedName>
</protein>
<name>A0A1D1UTK2_RAMVA</name>
<dbReference type="EMBL" id="BDGG01000001">
    <property type="protein sequence ID" value="GAU89703.1"/>
    <property type="molecule type" value="Genomic_DNA"/>
</dbReference>
<keyword evidence="2" id="KW-1185">Reference proteome</keyword>
<proteinExistence type="predicted"/>